<dbReference type="Proteomes" id="UP000663720">
    <property type="component" value="Chromosome"/>
</dbReference>
<feature type="domain" description="Response regulatory" evidence="2">
    <location>
        <begin position="6"/>
        <end position="124"/>
    </location>
</feature>
<dbReference type="PANTHER" id="PTHR43228">
    <property type="entry name" value="TWO-COMPONENT RESPONSE REGULATOR"/>
    <property type="match status" value="1"/>
</dbReference>
<name>A0A975BAB1_9BACT</name>
<evidence type="ECO:0000313" key="4">
    <source>
        <dbReference type="Proteomes" id="UP000663720"/>
    </source>
</evidence>
<dbReference type="InterPro" id="IPR011006">
    <property type="entry name" value="CheY-like_superfamily"/>
</dbReference>
<dbReference type="InterPro" id="IPR001789">
    <property type="entry name" value="Sig_transdc_resp-reg_receiver"/>
</dbReference>
<dbReference type="PANTHER" id="PTHR43228:SF1">
    <property type="entry name" value="TWO-COMPONENT RESPONSE REGULATOR ARR22"/>
    <property type="match status" value="1"/>
</dbReference>
<accession>A0A975BAB1</accession>
<evidence type="ECO:0000313" key="3">
    <source>
        <dbReference type="EMBL" id="QTA81693.1"/>
    </source>
</evidence>
<dbReference type="EMBL" id="CP061799">
    <property type="protein sequence ID" value="QTA81693.1"/>
    <property type="molecule type" value="Genomic_DNA"/>
</dbReference>
<dbReference type="RefSeq" id="WP_207687701.1">
    <property type="nucleotide sequence ID" value="NZ_CP061799.1"/>
</dbReference>
<evidence type="ECO:0000259" key="2">
    <source>
        <dbReference type="PROSITE" id="PS50110"/>
    </source>
</evidence>
<feature type="modified residue" description="4-aspartylphosphate" evidence="1">
    <location>
        <position position="57"/>
    </location>
</feature>
<sequence length="127" mass="14304">MANDLCILIVDDFPIMRGIIRRMLTKRFGLNNIIEADDGIAAWEILNEEKIDLIICDWNMPNMTGIALLKKIRADKRFSGLPFVMVTAEGKKENVIEATKAGVTGFIIKPFTAKDLGKKLKLILQQE</sequence>
<evidence type="ECO:0000256" key="1">
    <source>
        <dbReference type="PROSITE-ProRule" id="PRU00169"/>
    </source>
</evidence>
<gene>
    <name evidence="3" type="primary">cheY11</name>
    <name evidence="3" type="ORF">dnl_40360</name>
</gene>
<proteinExistence type="predicted"/>
<dbReference type="Gene3D" id="3.40.50.2300">
    <property type="match status" value="1"/>
</dbReference>
<reference evidence="3" key="1">
    <citation type="journal article" date="2021" name="Microb. Physiol.">
        <title>Proteogenomic Insights into the Physiology of Marine, Sulfate-Reducing, Filamentous Desulfonema limicola and Desulfonema magnum.</title>
        <authorList>
            <person name="Schnaars V."/>
            <person name="Wohlbrand L."/>
            <person name="Scheve S."/>
            <person name="Hinrichs C."/>
            <person name="Reinhardt R."/>
            <person name="Rabus R."/>
        </authorList>
    </citation>
    <scope>NUCLEOTIDE SEQUENCE</scope>
    <source>
        <strain evidence="3">5ac10</strain>
    </source>
</reference>
<keyword evidence="4" id="KW-1185">Reference proteome</keyword>
<protein>
    <submittedName>
        <fullName evidence="3">Chemotaxis protein</fullName>
    </submittedName>
</protein>
<dbReference type="InterPro" id="IPR052048">
    <property type="entry name" value="ST_Response_Regulator"/>
</dbReference>
<dbReference type="SMART" id="SM00448">
    <property type="entry name" value="REC"/>
    <property type="match status" value="1"/>
</dbReference>
<dbReference type="KEGG" id="dli:dnl_40360"/>
<dbReference type="SUPFAM" id="SSF52172">
    <property type="entry name" value="CheY-like"/>
    <property type="match status" value="1"/>
</dbReference>
<dbReference type="Pfam" id="PF00072">
    <property type="entry name" value="Response_reg"/>
    <property type="match status" value="1"/>
</dbReference>
<keyword evidence="1" id="KW-0597">Phosphoprotein</keyword>
<dbReference type="AlphaFoldDB" id="A0A975BAB1"/>
<organism evidence="3 4">
    <name type="scientific">Desulfonema limicola</name>
    <dbReference type="NCBI Taxonomy" id="45656"/>
    <lineage>
        <taxon>Bacteria</taxon>
        <taxon>Pseudomonadati</taxon>
        <taxon>Thermodesulfobacteriota</taxon>
        <taxon>Desulfobacteria</taxon>
        <taxon>Desulfobacterales</taxon>
        <taxon>Desulfococcaceae</taxon>
        <taxon>Desulfonema</taxon>
    </lineage>
</organism>
<dbReference type="GO" id="GO:0000160">
    <property type="term" value="P:phosphorelay signal transduction system"/>
    <property type="evidence" value="ECO:0007669"/>
    <property type="project" value="InterPro"/>
</dbReference>
<dbReference type="PROSITE" id="PS50110">
    <property type="entry name" value="RESPONSE_REGULATORY"/>
    <property type="match status" value="1"/>
</dbReference>